<dbReference type="SUPFAM" id="SSF50129">
    <property type="entry name" value="GroES-like"/>
    <property type="match status" value="1"/>
</dbReference>
<dbReference type="Proteomes" id="UP000634660">
    <property type="component" value="Unassembled WGS sequence"/>
</dbReference>
<evidence type="ECO:0000259" key="2">
    <source>
        <dbReference type="Pfam" id="PF08240"/>
    </source>
</evidence>
<dbReference type="InterPro" id="IPR013154">
    <property type="entry name" value="ADH-like_N"/>
</dbReference>
<dbReference type="Pfam" id="PF08240">
    <property type="entry name" value="ADH_N"/>
    <property type="match status" value="1"/>
</dbReference>
<sequence length="206" mass="21873">MHAVRLHAFGPAENLTYEIVPTPVPAAGVHLLDTVLRQGVRGPGTALPDLPTVPGREVAGTVDALGPGTDPAWLGRRVVVHLGFAPGAHHIVFGWSAGPLTLTDVVELVEDTGVRFVSPKDKLDSANPGWSPWPRSSQSRRRKKPTTSRSASPPADSGTARRDAGSRSARSASSSTATGAWIPTPWRRRSSGAWWRSSRRAAPYGA</sequence>
<comment type="caution">
    <text evidence="3">The sequence shown here is derived from an EMBL/GenBank/DDBJ whole genome shotgun (WGS) entry which is preliminary data.</text>
</comment>
<feature type="compositionally biased region" description="Low complexity" evidence="1">
    <location>
        <begin position="191"/>
        <end position="206"/>
    </location>
</feature>
<proteinExistence type="predicted"/>
<reference evidence="3" key="2">
    <citation type="submission" date="2020-09" db="EMBL/GenBank/DDBJ databases">
        <authorList>
            <person name="Sun Q."/>
            <person name="Ohkuma M."/>
        </authorList>
    </citation>
    <scope>NUCLEOTIDE SEQUENCE</scope>
    <source>
        <strain evidence="3">JCM 4834</strain>
    </source>
</reference>
<dbReference type="AlphaFoldDB" id="A0A918V0N9"/>
<protein>
    <recommendedName>
        <fullName evidence="2">Alcohol dehydrogenase-like N-terminal domain-containing protein</fullName>
    </recommendedName>
</protein>
<feature type="compositionally biased region" description="Low complexity" evidence="1">
    <location>
        <begin position="166"/>
        <end position="180"/>
    </location>
</feature>
<dbReference type="InterPro" id="IPR011032">
    <property type="entry name" value="GroES-like_sf"/>
</dbReference>
<gene>
    <name evidence="3" type="ORF">GCM10010371_08170</name>
</gene>
<reference evidence="3" key="1">
    <citation type="journal article" date="2014" name="Int. J. Syst. Evol. Microbiol.">
        <title>Complete genome sequence of Corynebacterium casei LMG S-19264T (=DSM 44701T), isolated from a smear-ripened cheese.</title>
        <authorList>
            <consortium name="US DOE Joint Genome Institute (JGI-PGF)"/>
            <person name="Walter F."/>
            <person name="Albersmeier A."/>
            <person name="Kalinowski J."/>
            <person name="Ruckert C."/>
        </authorList>
    </citation>
    <scope>NUCLEOTIDE SEQUENCE</scope>
    <source>
        <strain evidence="3">JCM 4834</strain>
    </source>
</reference>
<name>A0A918V0N9_9ACTN</name>
<dbReference type="EMBL" id="BMVX01000002">
    <property type="protein sequence ID" value="GGZ50852.1"/>
    <property type="molecule type" value="Genomic_DNA"/>
</dbReference>
<dbReference type="Gene3D" id="3.90.180.10">
    <property type="entry name" value="Medium-chain alcohol dehydrogenases, catalytic domain"/>
    <property type="match status" value="1"/>
</dbReference>
<evidence type="ECO:0000256" key="1">
    <source>
        <dbReference type="SAM" id="MobiDB-lite"/>
    </source>
</evidence>
<feature type="region of interest" description="Disordered" evidence="1">
    <location>
        <begin position="119"/>
        <end position="206"/>
    </location>
</feature>
<accession>A0A918V0N9</accession>
<organism evidence="3 4">
    <name type="scientific">Streptomyces subrutilus</name>
    <dbReference type="NCBI Taxonomy" id="36818"/>
    <lineage>
        <taxon>Bacteria</taxon>
        <taxon>Bacillati</taxon>
        <taxon>Actinomycetota</taxon>
        <taxon>Actinomycetes</taxon>
        <taxon>Kitasatosporales</taxon>
        <taxon>Streptomycetaceae</taxon>
        <taxon>Streptomyces</taxon>
    </lineage>
</organism>
<evidence type="ECO:0000313" key="3">
    <source>
        <dbReference type="EMBL" id="GGZ50852.1"/>
    </source>
</evidence>
<evidence type="ECO:0000313" key="4">
    <source>
        <dbReference type="Proteomes" id="UP000634660"/>
    </source>
</evidence>
<feature type="domain" description="Alcohol dehydrogenase-like N-terminal" evidence="2">
    <location>
        <begin position="24"/>
        <end position="82"/>
    </location>
</feature>